<feature type="signal peptide" evidence="1">
    <location>
        <begin position="1"/>
        <end position="29"/>
    </location>
</feature>
<evidence type="ECO:0000313" key="4">
    <source>
        <dbReference type="Proteomes" id="UP000199052"/>
    </source>
</evidence>
<accession>A0A1I2M4X2</accession>
<dbReference type="EMBL" id="JACBZA010000001">
    <property type="protein sequence ID" value="NYH81564.1"/>
    <property type="molecule type" value="Genomic_DNA"/>
</dbReference>
<gene>
    <name evidence="2" type="ORF">FHR37_000415</name>
    <name evidence="3" type="ORF">SAMN05421678_102426</name>
</gene>
<reference evidence="2 5" key="2">
    <citation type="submission" date="2020-07" db="EMBL/GenBank/DDBJ databases">
        <title>Sequencing the genomes of 1000 actinobacteria strains.</title>
        <authorList>
            <person name="Klenk H.-P."/>
        </authorList>
    </citation>
    <scope>NUCLEOTIDE SEQUENCE [LARGE SCALE GENOMIC DNA]</scope>
    <source>
        <strain evidence="2 5">DSM 45117</strain>
    </source>
</reference>
<evidence type="ECO:0008006" key="6">
    <source>
        <dbReference type="Google" id="ProtNLM"/>
    </source>
</evidence>
<dbReference type="RefSeq" id="WP_202817919.1">
    <property type="nucleotide sequence ID" value="NZ_FOOI01000002.1"/>
</dbReference>
<dbReference type="EMBL" id="FOOI01000002">
    <property type="protein sequence ID" value="SFF85930.1"/>
    <property type="molecule type" value="Genomic_DNA"/>
</dbReference>
<sequence>MMRKRAAAMLAATAAVVGLAGLSAPAANASVYGDTEITGVTVNGGKSVVIGTTYAKTFNVTVRGRDDSGLMSVDTDLTGPGGYFFKDGTHCQSATSCTASYTIDPRVDLYNENAGTWYVGAWLDANDGDYAYDERVGHFSLKRAGSLTVNASPEPVTKGKLITVAGTLKRANWDTGHYAGYTKQTVALQFRKSGTSTYKTVKTVISGTGGGLWTRVTASVDGTWRWYFPGTATTAAVTVAGDYVDVR</sequence>
<evidence type="ECO:0000313" key="3">
    <source>
        <dbReference type="EMBL" id="SFF85930.1"/>
    </source>
</evidence>
<protein>
    <recommendedName>
        <fullName evidence="6">Calcium-binding protein</fullName>
    </recommendedName>
</protein>
<evidence type="ECO:0000313" key="2">
    <source>
        <dbReference type="EMBL" id="NYH81564.1"/>
    </source>
</evidence>
<feature type="chain" id="PRO_5011744532" description="Calcium-binding protein" evidence="1">
    <location>
        <begin position="30"/>
        <end position="247"/>
    </location>
</feature>
<organism evidence="3 4">
    <name type="scientific">Actinopolymorpha cephalotaxi</name>
    <dbReference type="NCBI Taxonomy" id="504797"/>
    <lineage>
        <taxon>Bacteria</taxon>
        <taxon>Bacillati</taxon>
        <taxon>Actinomycetota</taxon>
        <taxon>Actinomycetes</taxon>
        <taxon>Propionibacteriales</taxon>
        <taxon>Actinopolymorphaceae</taxon>
        <taxon>Actinopolymorpha</taxon>
    </lineage>
</organism>
<reference evidence="3 4" key="1">
    <citation type="submission" date="2016-10" db="EMBL/GenBank/DDBJ databases">
        <authorList>
            <person name="de Groot N.N."/>
        </authorList>
    </citation>
    <scope>NUCLEOTIDE SEQUENCE [LARGE SCALE GENOMIC DNA]</scope>
    <source>
        <strain evidence="3 4">CPCC 202808</strain>
    </source>
</reference>
<name>A0A1I2M4X2_9ACTN</name>
<keyword evidence="5" id="KW-1185">Reference proteome</keyword>
<proteinExistence type="predicted"/>
<dbReference type="STRING" id="504797.SAMN05421678_102426"/>
<dbReference type="Proteomes" id="UP000533017">
    <property type="component" value="Unassembled WGS sequence"/>
</dbReference>
<evidence type="ECO:0000256" key="1">
    <source>
        <dbReference type="SAM" id="SignalP"/>
    </source>
</evidence>
<dbReference type="AlphaFoldDB" id="A0A1I2M4X2"/>
<evidence type="ECO:0000313" key="5">
    <source>
        <dbReference type="Proteomes" id="UP000533017"/>
    </source>
</evidence>
<keyword evidence="1" id="KW-0732">Signal</keyword>
<dbReference type="Proteomes" id="UP000199052">
    <property type="component" value="Unassembled WGS sequence"/>
</dbReference>